<sequence>MMSCRAGADAYGSDVSYEVVCLPLYARVCVGRERRAAGNLKCSFLKDGVNKGRAGRATREFSFSLWRASRASPALLLLLTSSFRRCGQAADLQQLHVRRLVLRVQRVSGAIVWAGCGPVGGVSEQAA</sequence>
<name>A0AAD7W7N7_9TELE</name>
<proteinExistence type="predicted"/>
<accession>A0AAD7W7N7</accession>
<evidence type="ECO:0000313" key="2">
    <source>
        <dbReference type="Proteomes" id="UP001221898"/>
    </source>
</evidence>
<dbReference type="Proteomes" id="UP001221898">
    <property type="component" value="Unassembled WGS sequence"/>
</dbReference>
<dbReference type="AlphaFoldDB" id="A0AAD7W7N7"/>
<dbReference type="EMBL" id="JAINUG010000229">
    <property type="protein sequence ID" value="KAJ8386413.1"/>
    <property type="molecule type" value="Genomic_DNA"/>
</dbReference>
<organism evidence="1 2">
    <name type="scientific">Aldrovandia affinis</name>
    <dbReference type="NCBI Taxonomy" id="143900"/>
    <lineage>
        <taxon>Eukaryota</taxon>
        <taxon>Metazoa</taxon>
        <taxon>Chordata</taxon>
        <taxon>Craniata</taxon>
        <taxon>Vertebrata</taxon>
        <taxon>Euteleostomi</taxon>
        <taxon>Actinopterygii</taxon>
        <taxon>Neopterygii</taxon>
        <taxon>Teleostei</taxon>
        <taxon>Notacanthiformes</taxon>
        <taxon>Halosauridae</taxon>
        <taxon>Aldrovandia</taxon>
    </lineage>
</organism>
<reference evidence="1" key="1">
    <citation type="journal article" date="2023" name="Science">
        <title>Genome structures resolve the early diversification of teleost fishes.</title>
        <authorList>
            <person name="Parey E."/>
            <person name="Louis A."/>
            <person name="Montfort J."/>
            <person name="Bouchez O."/>
            <person name="Roques C."/>
            <person name="Iampietro C."/>
            <person name="Lluch J."/>
            <person name="Castinel A."/>
            <person name="Donnadieu C."/>
            <person name="Desvignes T."/>
            <person name="Floi Bucao C."/>
            <person name="Jouanno E."/>
            <person name="Wen M."/>
            <person name="Mejri S."/>
            <person name="Dirks R."/>
            <person name="Jansen H."/>
            <person name="Henkel C."/>
            <person name="Chen W.J."/>
            <person name="Zahm M."/>
            <person name="Cabau C."/>
            <person name="Klopp C."/>
            <person name="Thompson A.W."/>
            <person name="Robinson-Rechavi M."/>
            <person name="Braasch I."/>
            <person name="Lecointre G."/>
            <person name="Bobe J."/>
            <person name="Postlethwait J.H."/>
            <person name="Berthelot C."/>
            <person name="Roest Crollius H."/>
            <person name="Guiguen Y."/>
        </authorList>
    </citation>
    <scope>NUCLEOTIDE SEQUENCE</scope>
    <source>
        <strain evidence="1">NC1722</strain>
    </source>
</reference>
<gene>
    <name evidence="1" type="ORF">AAFF_G00171180</name>
</gene>
<keyword evidence="2" id="KW-1185">Reference proteome</keyword>
<evidence type="ECO:0000313" key="1">
    <source>
        <dbReference type="EMBL" id="KAJ8386413.1"/>
    </source>
</evidence>
<protein>
    <submittedName>
        <fullName evidence="1">Uncharacterized protein</fullName>
    </submittedName>
</protein>
<comment type="caution">
    <text evidence="1">The sequence shown here is derived from an EMBL/GenBank/DDBJ whole genome shotgun (WGS) entry which is preliminary data.</text>
</comment>